<dbReference type="SUPFAM" id="SSF52518">
    <property type="entry name" value="Thiamin diphosphate-binding fold (THDP-binding)"/>
    <property type="match status" value="2"/>
</dbReference>
<evidence type="ECO:0000256" key="5">
    <source>
        <dbReference type="ARBA" id="ARBA00013321"/>
    </source>
</evidence>
<dbReference type="Gene3D" id="1.10.287.1150">
    <property type="entry name" value="TPP helical domain"/>
    <property type="match status" value="1"/>
</dbReference>
<proteinExistence type="predicted"/>
<dbReference type="Proteomes" id="UP000277424">
    <property type="component" value="Unassembled WGS sequence"/>
</dbReference>
<dbReference type="GO" id="GO:0006099">
    <property type="term" value="P:tricarboxylic acid cycle"/>
    <property type="evidence" value="ECO:0007669"/>
    <property type="project" value="TreeGrafter"/>
</dbReference>
<accession>A0A420WBE6</accession>
<dbReference type="InterPro" id="IPR011603">
    <property type="entry name" value="2oxoglutarate_DH_E1"/>
</dbReference>
<comment type="caution">
    <text evidence="10">The sequence shown here is derived from an EMBL/GenBank/DDBJ whole genome shotgun (WGS) entry which is preliminary data.</text>
</comment>
<dbReference type="SMART" id="SM00861">
    <property type="entry name" value="Transket_pyr"/>
    <property type="match status" value="1"/>
</dbReference>
<dbReference type="GO" id="GO:0004591">
    <property type="term" value="F:oxoglutarate dehydrogenase (succinyl-transferring) activity"/>
    <property type="evidence" value="ECO:0007669"/>
    <property type="project" value="UniProtKB-EC"/>
</dbReference>
<sequence length="872" mass="94808">MGAGDPGALDALYRQFLDDPHSVPRDMARRLAQLFEAGGAVAPASSAGDGGMALLAEAWRLRGHLAARLDPLGLTEPAPVPELDPATYGLPPGSEAALRAAYGGAIGWEFGHIHDGEKRRWLQAQAEGASPTPSDAQRLALLGLLARGHALEETLQGRLPGAKMFGLAGGDGFLAVVESVIRESVRQGTEEVLMGGMHRGRFTLLATILEKPPVALVADLLGKPALPAGMEASSDVPYHLGYSGERMIEGKRVWLSASPHPSHLQLVGVVTQGRSRGKQTLRGKDGKRQVLPLLLHTDASFAGQGIVAELFQLSKLPPYDLGGTIHVIINNQLGFTTMPEEGRSARYCTDIAKLVEAPVLHVNGDDVEALFRAATVAAQWRARFGSDVLIDIVCYRRLGHNEIDEPRFTQPQMYRAIDARPPLAALYREELAGRGLDVAAADAEAETLRQAIKDAFETAKGYEVNDPGWFRGVWQGFRSGSQAEMAAFTDTGLPLDELRAIGKALTTVPAEYALDRKVARFLDQRRESIETGAGIDWATGEAMGFASLLAEGFPLRFGGQDSMRGAFTQRHLFVHDSEQPRRHCVLDPLAQQGGVACEAFNTPLIEHAVLAYEYGHTLADPKRLIVWEAQFGDFLNVAQPVFDQFVVCGEDRWLRSSGLVLLLPHGLDGGGPDHSTGHPDRLLGLCARANMQVANVSTPANFFHLLRRQMKRDFRKPLVVLTPKALLRTKACVSTLEEFGPGTGFQSLIPDAGVKKPDRLILCTGKIYYELAAERAARGLEEKVALARLEQLYPLPEAELKALFAAHPKAELVWCQEEPTNMGYFTHLDRPLEKLAGRTLRYAGRPAVPTPAVGVKYWHEAERKAVLESALG</sequence>
<evidence type="ECO:0000259" key="9">
    <source>
        <dbReference type="SMART" id="SM00861"/>
    </source>
</evidence>
<dbReference type="Gene3D" id="3.40.50.11610">
    <property type="entry name" value="Multifunctional 2-oxoglutarate metabolism enzyme, C-terminal domain"/>
    <property type="match status" value="1"/>
</dbReference>
<dbReference type="Pfam" id="PF00676">
    <property type="entry name" value="E1_dh"/>
    <property type="match status" value="1"/>
</dbReference>
<feature type="domain" description="Transketolase-like pyrimidine-binding" evidence="9">
    <location>
        <begin position="535"/>
        <end position="729"/>
    </location>
</feature>
<evidence type="ECO:0000256" key="2">
    <source>
        <dbReference type="ARBA" id="ARBA00003906"/>
    </source>
</evidence>
<evidence type="ECO:0000256" key="4">
    <source>
        <dbReference type="ARBA" id="ARBA00012280"/>
    </source>
</evidence>
<dbReference type="InterPro" id="IPR001017">
    <property type="entry name" value="DH_E1"/>
</dbReference>
<evidence type="ECO:0000313" key="11">
    <source>
        <dbReference type="Proteomes" id="UP000277424"/>
    </source>
</evidence>
<evidence type="ECO:0000256" key="1">
    <source>
        <dbReference type="ARBA" id="ARBA00001964"/>
    </source>
</evidence>
<name>A0A420WBE6_9PROT</name>
<dbReference type="EMBL" id="RBIG01000003">
    <property type="protein sequence ID" value="RKQ68252.1"/>
    <property type="molecule type" value="Genomic_DNA"/>
</dbReference>
<dbReference type="InterPro" id="IPR042179">
    <property type="entry name" value="KGD_C_sf"/>
</dbReference>
<dbReference type="RefSeq" id="WP_121220815.1">
    <property type="nucleotide sequence ID" value="NZ_RBIG01000003.1"/>
</dbReference>
<organism evidence="10 11">
    <name type="scientific">Oceanibaculum indicum</name>
    <dbReference type="NCBI Taxonomy" id="526216"/>
    <lineage>
        <taxon>Bacteria</taxon>
        <taxon>Pseudomonadati</taxon>
        <taxon>Pseudomonadota</taxon>
        <taxon>Alphaproteobacteria</taxon>
        <taxon>Rhodospirillales</taxon>
        <taxon>Oceanibaculaceae</taxon>
        <taxon>Oceanibaculum</taxon>
    </lineage>
</organism>
<comment type="cofactor">
    <cofactor evidence="1">
        <name>thiamine diphosphate</name>
        <dbReference type="ChEBI" id="CHEBI:58937"/>
    </cofactor>
</comment>
<comment type="subunit">
    <text evidence="3">Homodimer. Part of the 2-oxoglutarate dehydrogenase (OGDH) complex composed of E1 (2-oxoglutarate dehydrogenase), E2 (dihydrolipoamide succinyltransferase) and E3 (dihydrolipoamide dehydrogenase); the complex contains multiple copies of the three enzymatic components (E1, E2 and E3).</text>
</comment>
<evidence type="ECO:0000256" key="6">
    <source>
        <dbReference type="ARBA" id="ARBA00023002"/>
    </source>
</evidence>
<keyword evidence="7" id="KW-0786">Thiamine pyrophosphate</keyword>
<dbReference type="InterPro" id="IPR031717">
    <property type="entry name" value="ODO-1/KGD_C"/>
</dbReference>
<dbReference type="OrthoDB" id="7315091at2"/>
<dbReference type="GO" id="GO:0030976">
    <property type="term" value="F:thiamine pyrophosphate binding"/>
    <property type="evidence" value="ECO:0007669"/>
    <property type="project" value="InterPro"/>
</dbReference>
<dbReference type="InterPro" id="IPR005475">
    <property type="entry name" value="Transketolase-like_Pyr-bd"/>
</dbReference>
<dbReference type="Pfam" id="PF02779">
    <property type="entry name" value="Transket_pyr"/>
    <property type="match status" value="1"/>
</dbReference>
<reference evidence="10 11" key="1">
    <citation type="submission" date="2018-10" db="EMBL/GenBank/DDBJ databases">
        <title>Comparative analysis of microorganisms from saline springs in Andes Mountain Range, Colombia.</title>
        <authorList>
            <person name="Rubin E."/>
        </authorList>
    </citation>
    <scope>NUCLEOTIDE SEQUENCE [LARGE SCALE GENOMIC DNA]</scope>
    <source>
        <strain evidence="10 11">USBA 36</strain>
    </source>
</reference>
<comment type="function">
    <text evidence="2">E1 component of the 2-oxoglutarate dehydrogenase (OGDH) complex which catalyzes the decarboxylation of 2-oxoglutarate, the first step in the conversion of 2-oxoglutarate to succinyl-CoA and CO(2).</text>
</comment>
<dbReference type="NCBIfam" id="NF006914">
    <property type="entry name" value="PRK09404.1"/>
    <property type="match status" value="1"/>
</dbReference>
<protein>
    <recommendedName>
        <fullName evidence="5">2-oxoglutarate dehydrogenase E1 component</fullName>
        <ecNumber evidence="4">1.2.4.2</ecNumber>
    </recommendedName>
    <alternativeName>
        <fullName evidence="8">Alpha-ketoglutarate dehydrogenase</fullName>
    </alternativeName>
</protein>
<dbReference type="GO" id="GO:0045252">
    <property type="term" value="C:oxoglutarate dehydrogenase complex"/>
    <property type="evidence" value="ECO:0007669"/>
    <property type="project" value="TreeGrafter"/>
</dbReference>
<dbReference type="PIRSF" id="PIRSF000157">
    <property type="entry name" value="Oxoglu_dh_E1"/>
    <property type="match status" value="1"/>
</dbReference>
<evidence type="ECO:0000313" key="10">
    <source>
        <dbReference type="EMBL" id="RKQ68252.1"/>
    </source>
</evidence>
<keyword evidence="6" id="KW-0560">Oxidoreductase</keyword>
<evidence type="ECO:0000256" key="8">
    <source>
        <dbReference type="ARBA" id="ARBA00030680"/>
    </source>
</evidence>
<dbReference type="AlphaFoldDB" id="A0A420WBE6"/>
<dbReference type="GO" id="GO:0005829">
    <property type="term" value="C:cytosol"/>
    <property type="evidence" value="ECO:0007669"/>
    <property type="project" value="TreeGrafter"/>
</dbReference>
<dbReference type="PANTHER" id="PTHR23152:SF4">
    <property type="entry name" value="2-OXOADIPATE DEHYDROGENASE COMPLEX COMPONENT E1"/>
    <property type="match status" value="1"/>
</dbReference>
<dbReference type="Gene3D" id="3.40.50.12470">
    <property type="match status" value="1"/>
</dbReference>
<evidence type="ECO:0000256" key="3">
    <source>
        <dbReference type="ARBA" id="ARBA00011301"/>
    </source>
</evidence>
<dbReference type="Gene3D" id="3.40.50.970">
    <property type="match status" value="1"/>
</dbReference>
<dbReference type="PANTHER" id="PTHR23152">
    <property type="entry name" value="2-OXOGLUTARATE DEHYDROGENASE"/>
    <property type="match status" value="1"/>
</dbReference>
<dbReference type="InterPro" id="IPR029061">
    <property type="entry name" value="THDP-binding"/>
</dbReference>
<dbReference type="Pfam" id="PF16870">
    <property type="entry name" value="OxoGdeHyase_C"/>
    <property type="match status" value="1"/>
</dbReference>
<gene>
    <name evidence="10" type="ORF">BCL74_2728</name>
</gene>
<evidence type="ECO:0000256" key="7">
    <source>
        <dbReference type="ARBA" id="ARBA00023052"/>
    </source>
</evidence>
<dbReference type="EC" id="1.2.4.2" evidence="4"/>